<proteinExistence type="inferred from homology"/>
<keyword evidence="3 5" id="KW-0810">Translation regulation</keyword>
<dbReference type="AlphaFoldDB" id="A0A8A7KGC4"/>
<dbReference type="PANTHER" id="PTHR39190">
    <property type="entry name" value="FLAGELLAR ASSEMBLY FACTOR FLIW"/>
    <property type="match status" value="1"/>
</dbReference>
<dbReference type="NCBIfam" id="NF009793">
    <property type="entry name" value="PRK13285.1-1"/>
    <property type="match status" value="1"/>
</dbReference>
<dbReference type="Proteomes" id="UP000665020">
    <property type="component" value="Chromosome"/>
</dbReference>
<name>A0A8A7KGC4_9FIRM</name>
<comment type="function">
    <text evidence="5">Acts as an anti-CsrA protein, binds CsrA and prevents it from repressing translation of its target genes, one of which is flagellin. Binds to flagellin and participates in the assembly of the flagellum.</text>
</comment>
<protein>
    <recommendedName>
        <fullName evidence="5">Flagellar assembly factor FliW</fullName>
    </recommendedName>
</protein>
<dbReference type="EMBL" id="CP046640">
    <property type="protein sequence ID" value="QTL98758.1"/>
    <property type="molecule type" value="Genomic_DNA"/>
</dbReference>
<dbReference type="GO" id="GO:0006417">
    <property type="term" value="P:regulation of translation"/>
    <property type="evidence" value="ECO:0007669"/>
    <property type="project" value="UniProtKB-KW"/>
</dbReference>
<keyword evidence="6" id="KW-0282">Flagellum</keyword>
<evidence type="ECO:0000313" key="7">
    <source>
        <dbReference type="Proteomes" id="UP000665020"/>
    </source>
</evidence>
<dbReference type="GO" id="GO:0005737">
    <property type="term" value="C:cytoplasm"/>
    <property type="evidence" value="ECO:0007669"/>
    <property type="project" value="UniProtKB-SubCell"/>
</dbReference>
<keyword evidence="7" id="KW-1185">Reference proteome</keyword>
<evidence type="ECO:0000256" key="3">
    <source>
        <dbReference type="ARBA" id="ARBA00022845"/>
    </source>
</evidence>
<evidence type="ECO:0000313" key="6">
    <source>
        <dbReference type="EMBL" id="QTL98758.1"/>
    </source>
</evidence>
<dbReference type="SUPFAM" id="SSF141457">
    <property type="entry name" value="BH3618-like"/>
    <property type="match status" value="1"/>
</dbReference>
<evidence type="ECO:0000256" key="4">
    <source>
        <dbReference type="ARBA" id="ARBA00023186"/>
    </source>
</evidence>
<sequence>MKLKCKNNYSLRNGSEEVITFFQGIPGFNDQKEFVFLCSKDKGPFIVMQSVEEENLAFITINPWEVLGDYRFEISDLVKERLAIKSLEDILVLAICNIRGRLMNMTVNLAAPIVINYKKRLGKQVVLENTDYQVRHPVFSVQSKLGVQKCLF</sequence>
<gene>
    <name evidence="5" type="primary">fliW</name>
    <name evidence="6" type="ORF">GM661_12675</name>
</gene>
<keyword evidence="4 5" id="KW-0143">Chaperone</keyword>
<reference evidence="6" key="1">
    <citation type="submission" date="2019-12" db="EMBL/GenBank/DDBJ databases">
        <authorList>
            <person name="zhang j."/>
            <person name="sun C.M."/>
        </authorList>
    </citation>
    <scope>NUCLEOTIDE SEQUENCE</scope>
    <source>
        <strain evidence="6">NS-1</strain>
    </source>
</reference>
<accession>A0A8A7KGC4</accession>
<dbReference type="KEGG" id="ifn:GM661_12675"/>
<dbReference type="InterPro" id="IPR003775">
    <property type="entry name" value="Flagellar_assembly_factor_FliW"/>
</dbReference>
<comment type="subunit">
    <text evidence="5">Interacts with translational regulator CsrA and flagellin(s).</text>
</comment>
<evidence type="ECO:0000256" key="2">
    <source>
        <dbReference type="ARBA" id="ARBA00022795"/>
    </source>
</evidence>
<comment type="subcellular location">
    <subcellularLocation>
        <location evidence="5">Cytoplasm</location>
    </subcellularLocation>
</comment>
<dbReference type="RefSeq" id="WP_230867153.1">
    <property type="nucleotide sequence ID" value="NZ_CP046640.1"/>
</dbReference>
<keyword evidence="2 5" id="KW-1005">Bacterial flagellum biogenesis</keyword>
<dbReference type="Pfam" id="PF02623">
    <property type="entry name" value="FliW"/>
    <property type="match status" value="1"/>
</dbReference>
<dbReference type="InterPro" id="IPR024046">
    <property type="entry name" value="Flagellar_assmbl_FliW_dom_sf"/>
</dbReference>
<comment type="similarity">
    <text evidence="5">Belongs to the FliW family.</text>
</comment>
<keyword evidence="1 5" id="KW-0963">Cytoplasm</keyword>
<evidence type="ECO:0000256" key="1">
    <source>
        <dbReference type="ARBA" id="ARBA00022490"/>
    </source>
</evidence>
<dbReference type="HAMAP" id="MF_01185">
    <property type="entry name" value="FliW"/>
    <property type="match status" value="1"/>
</dbReference>
<keyword evidence="6" id="KW-0966">Cell projection</keyword>
<dbReference type="Gene3D" id="2.30.290.10">
    <property type="entry name" value="BH3618-like"/>
    <property type="match status" value="1"/>
</dbReference>
<dbReference type="PANTHER" id="PTHR39190:SF1">
    <property type="entry name" value="FLAGELLAR ASSEMBLY FACTOR FLIW"/>
    <property type="match status" value="1"/>
</dbReference>
<organism evidence="6 7">
    <name type="scientific">Iocasia fonsfrigidae</name>
    <dbReference type="NCBI Taxonomy" id="2682810"/>
    <lineage>
        <taxon>Bacteria</taxon>
        <taxon>Bacillati</taxon>
        <taxon>Bacillota</taxon>
        <taxon>Clostridia</taxon>
        <taxon>Halanaerobiales</taxon>
        <taxon>Halanaerobiaceae</taxon>
        <taxon>Iocasia</taxon>
    </lineage>
</organism>
<evidence type="ECO:0000256" key="5">
    <source>
        <dbReference type="HAMAP-Rule" id="MF_01185"/>
    </source>
</evidence>
<dbReference type="GO" id="GO:0044780">
    <property type="term" value="P:bacterial-type flagellum assembly"/>
    <property type="evidence" value="ECO:0007669"/>
    <property type="project" value="UniProtKB-UniRule"/>
</dbReference>
<keyword evidence="6" id="KW-0969">Cilium</keyword>